<proteinExistence type="inferred from homology"/>
<dbReference type="InterPro" id="IPR050808">
    <property type="entry name" value="Phage_Integrase"/>
</dbReference>
<protein>
    <submittedName>
        <fullName evidence="8">Tyrosine-type recombinase/integrase</fullName>
    </submittedName>
</protein>
<dbReference type="InterPro" id="IPR025166">
    <property type="entry name" value="Integrase_DNA_bind_dom"/>
</dbReference>
<dbReference type="PANTHER" id="PTHR30629">
    <property type="entry name" value="PROPHAGE INTEGRASE"/>
    <property type="match status" value="1"/>
</dbReference>
<dbReference type="Pfam" id="PF13356">
    <property type="entry name" value="Arm-DNA-bind_3"/>
    <property type="match status" value="1"/>
</dbReference>
<keyword evidence="3 5" id="KW-0238">DNA-binding</keyword>
<evidence type="ECO:0000256" key="4">
    <source>
        <dbReference type="ARBA" id="ARBA00023172"/>
    </source>
</evidence>
<dbReference type="InterPro" id="IPR053876">
    <property type="entry name" value="Phage_int_M"/>
</dbReference>
<dbReference type="Gene3D" id="3.30.160.390">
    <property type="entry name" value="Integrase, DNA-binding domain"/>
    <property type="match status" value="1"/>
</dbReference>
<dbReference type="PROSITE" id="PS51898">
    <property type="entry name" value="TYR_RECOMBINASE"/>
    <property type="match status" value="1"/>
</dbReference>
<evidence type="ECO:0000256" key="3">
    <source>
        <dbReference type="ARBA" id="ARBA00023125"/>
    </source>
</evidence>
<accession>A0ABW6ZD29</accession>
<dbReference type="Pfam" id="PF22022">
    <property type="entry name" value="Phage_int_M"/>
    <property type="match status" value="1"/>
</dbReference>
<dbReference type="RefSeq" id="WP_394005874.1">
    <property type="nucleotide sequence ID" value="NZ_JBAFUR010000001.1"/>
</dbReference>
<dbReference type="InterPro" id="IPR002104">
    <property type="entry name" value="Integrase_catalytic"/>
</dbReference>
<evidence type="ECO:0000256" key="2">
    <source>
        <dbReference type="ARBA" id="ARBA00022908"/>
    </source>
</evidence>
<evidence type="ECO:0000313" key="9">
    <source>
        <dbReference type="Proteomes" id="UP001604043"/>
    </source>
</evidence>
<evidence type="ECO:0000256" key="5">
    <source>
        <dbReference type="PROSITE-ProRule" id="PRU01248"/>
    </source>
</evidence>
<dbReference type="InterPro" id="IPR013762">
    <property type="entry name" value="Integrase-like_cat_sf"/>
</dbReference>
<dbReference type="InterPro" id="IPR038488">
    <property type="entry name" value="Integrase_DNA-bd_sf"/>
</dbReference>
<dbReference type="EMBL" id="JBAFUR010000001">
    <property type="protein sequence ID" value="MFG1251693.1"/>
    <property type="molecule type" value="Genomic_DNA"/>
</dbReference>
<comment type="caution">
    <text evidence="8">The sequence shown here is derived from an EMBL/GenBank/DDBJ whole genome shotgun (WGS) entry which is preliminary data.</text>
</comment>
<name>A0ABW6ZD29_9HYPH</name>
<evidence type="ECO:0000259" key="7">
    <source>
        <dbReference type="PROSITE" id="PS51900"/>
    </source>
</evidence>
<dbReference type="SUPFAM" id="SSF56349">
    <property type="entry name" value="DNA breaking-rejoining enzymes"/>
    <property type="match status" value="1"/>
</dbReference>
<organism evidence="8 9">
    <name type="scientific">Xanthobacter aminoxidans</name>
    <dbReference type="NCBI Taxonomy" id="186280"/>
    <lineage>
        <taxon>Bacteria</taxon>
        <taxon>Pseudomonadati</taxon>
        <taxon>Pseudomonadota</taxon>
        <taxon>Alphaproteobacteria</taxon>
        <taxon>Hyphomicrobiales</taxon>
        <taxon>Xanthobacteraceae</taxon>
        <taxon>Xanthobacter</taxon>
    </lineage>
</organism>
<keyword evidence="2" id="KW-0229">DNA integration</keyword>
<dbReference type="InterPro" id="IPR044068">
    <property type="entry name" value="CB"/>
</dbReference>
<feature type="domain" description="Tyr recombinase" evidence="6">
    <location>
        <begin position="206"/>
        <end position="432"/>
    </location>
</feature>
<evidence type="ECO:0000313" key="8">
    <source>
        <dbReference type="EMBL" id="MFG1251693.1"/>
    </source>
</evidence>
<comment type="similarity">
    <text evidence="1">Belongs to the 'phage' integrase family.</text>
</comment>
<dbReference type="Pfam" id="PF00589">
    <property type="entry name" value="Phage_integrase"/>
    <property type="match status" value="2"/>
</dbReference>
<evidence type="ECO:0000259" key="6">
    <source>
        <dbReference type="PROSITE" id="PS51898"/>
    </source>
</evidence>
<dbReference type="Gene3D" id="1.10.150.130">
    <property type="match status" value="1"/>
</dbReference>
<dbReference type="InterPro" id="IPR010998">
    <property type="entry name" value="Integrase_recombinase_N"/>
</dbReference>
<evidence type="ECO:0000256" key="1">
    <source>
        <dbReference type="ARBA" id="ARBA00008857"/>
    </source>
</evidence>
<dbReference type="Proteomes" id="UP001604043">
    <property type="component" value="Unassembled WGS sequence"/>
</dbReference>
<dbReference type="PANTHER" id="PTHR30629:SF2">
    <property type="entry name" value="PROPHAGE INTEGRASE INTS-RELATED"/>
    <property type="match status" value="1"/>
</dbReference>
<dbReference type="CDD" id="cd00796">
    <property type="entry name" value="INT_Rci_Hp1_C"/>
    <property type="match status" value="1"/>
</dbReference>
<dbReference type="InterPro" id="IPR011010">
    <property type="entry name" value="DNA_brk_join_enz"/>
</dbReference>
<gene>
    <name evidence="8" type="ORF">V5F30_05735</name>
</gene>
<reference evidence="8 9" key="1">
    <citation type="submission" date="2024-02" db="EMBL/GenBank/DDBJ databases">
        <title>Expansion and revision of Xanthobacter and proposal of Roseixanthobacter gen. nov.</title>
        <authorList>
            <person name="Soltysiak M.P.M."/>
            <person name="Jalihal A."/>
            <person name="Ory A."/>
            <person name="Chrisophersen C."/>
            <person name="Lee A.D."/>
            <person name="Boulton J."/>
            <person name="Springer M."/>
        </authorList>
    </citation>
    <scope>NUCLEOTIDE SEQUENCE [LARGE SCALE GENOMIC DNA]</scope>
    <source>
        <strain evidence="8 9">CB5</strain>
    </source>
</reference>
<sequence>MAQAVRLTKRVIDQLPEVDRDRVFFDSDLKGFGVRVTPTGLKTFVLEYRPGGGGRGVSKRRIKLGTYGELTPDQARTMARDALADVRRGGDPAGERAAKRAAPTVDEMAERFLEEEAKPKKKPRTADGYAELLRNHILPALGTRKAEQVSEPDVALMHRRIGAKAPVAANRAVAALSAVFTWAQRERIVPKGHNPCQGINKFREERREAFLSTEQLSRLGDAIREAETVGIPWDPDPTKKSKHAPKVENRRTQIDPYAAAALRLLLLTGGRLREILHLRWDHVDLERGLLFLPDSKTGKKTIVLNGPAMALLTELPRAGAFVIAGASAGTAGEKPRADLQRPWALVSRRAGFFEMTPVLTANGEPDLDAKGKPKLTERPTVRLHDLRHTHASIGAGAGLGLPVIGKLLGHTQASTTQRYAHLDADPLRRASDQIGRAIAAAMGEPASKISNRDGGA</sequence>
<dbReference type="Gene3D" id="1.10.443.10">
    <property type="entry name" value="Intergrase catalytic core"/>
    <property type="match status" value="1"/>
</dbReference>
<keyword evidence="4" id="KW-0233">DNA recombination</keyword>
<feature type="domain" description="Core-binding (CB)" evidence="7">
    <location>
        <begin position="103"/>
        <end position="184"/>
    </location>
</feature>
<keyword evidence="9" id="KW-1185">Reference proteome</keyword>
<dbReference type="PROSITE" id="PS51900">
    <property type="entry name" value="CB"/>
    <property type="match status" value="1"/>
</dbReference>